<dbReference type="GO" id="GO:0006412">
    <property type="term" value="P:translation"/>
    <property type="evidence" value="ECO:0007669"/>
    <property type="project" value="InterPro"/>
</dbReference>
<keyword evidence="3" id="KW-0687">Ribonucleoprotein</keyword>
<evidence type="ECO:0000313" key="4">
    <source>
        <dbReference type="EMBL" id="CAI9117537.1"/>
    </source>
</evidence>
<keyword evidence="5" id="KW-1185">Reference proteome</keyword>
<dbReference type="PANTHER" id="PTHR12899:SF14">
    <property type="entry name" value="F14B2.25_F14B2.25"/>
    <property type="match status" value="1"/>
</dbReference>
<accession>A0AAV1ECS9</accession>
<dbReference type="GO" id="GO:0003735">
    <property type="term" value="F:structural constituent of ribosome"/>
    <property type="evidence" value="ECO:0007669"/>
    <property type="project" value="InterPro"/>
</dbReference>
<protein>
    <submittedName>
        <fullName evidence="4">OLC1v1018937C1</fullName>
    </submittedName>
</protein>
<evidence type="ECO:0000256" key="1">
    <source>
        <dbReference type="ARBA" id="ARBA00007116"/>
    </source>
</evidence>
<gene>
    <name evidence="4" type="ORF">OLC1_LOCUS23586</name>
</gene>
<proteinExistence type="inferred from homology"/>
<dbReference type="SUPFAM" id="SSF53137">
    <property type="entry name" value="Translational machinery components"/>
    <property type="match status" value="1"/>
</dbReference>
<dbReference type="GO" id="GO:1990904">
    <property type="term" value="C:ribonucleoprotein complex"/>
    <property type="evidence" value="ECO:0007669"/>
    <property type="project" value="UniProtKB-KW"/>
</dbReference>
<organism evidence="4 5">
    <name type="scientific">Oldenlandia corymbosa var. corymbosa</name>
    <dbReference type="NCBI Taxonomy" id="529605"/>
    <lineage>
        <taxon>Eukaryota</taxon>
        <taxon>Viridiplantae</taxon>
        <taxon>Streptophyta</taxon>
        <taxon>Embryophyta</taxon>
        <taxon>Tracheophyta</taxon>
        <taxon>Spermatophyta</taxon>
        <taxon>Magnoliopsida</taxon>
        <taxon>eudicotyledons</taxon>
        <taxon>Gunneridae</taxon>
        <taxon>Pentapetalae</taxon>
        <taxon>asterids</taxon>
        <taxon>lamiids</taxon>
        <taxon>Gentianales</taxon>
        <taxon>Rubiaceae</taxon>
        <taxon>Rubioideae</taxon>
        <taxon>Spermacoceae</taxon>
        <taxon>Hedyotis-Oldenlandia complex</taxon>
        <taxon>Oldenlandia</taxon>
    </lineage>
</organism>
<sequence length="129" mass="14406">MGGAAQRLPLLRVILSCRKITAQVTNPITDSIIAMASTTEPEFIPQLKAKRNQVPRHHNYVDLRMASRVGEKLGVRLKEIGVENVEIDLKEELSRPIHQQKMVNPIFRTVKEAGISVSGTDELIFGNVH</sequence>
<name>A0AAV1ECS9_OLDCO</name>
<evidence type="ECO:0000256" key="3">
    <source>
        <dbReference type="ARBA" id="ARBA00023274"/>
    </source>
</evidence>
<reference evidence="4" key="1">
    <citation type="submission" date="2023-03" db="EMBL/GenBank/DDBJ databases">
        <authorList>
            <person name="Julca I."/>
        </authorList>
    </citation>
    <scope>NUCLEOTIDE SEQUENCE</scope>
</reference>
<evidence type="ECO:0000313" key="5">
    <source>
        <dbReference type="Proteomes" id="UP001161247"/>
    </source>
</evidence>
<keyword evidence="2" id="KW-0689">Ribosomal protein</keyword>
<dbReference type="PANTHER" id="PTHR12899">
    <property type="entry name" value="39S RIBOSOMAL PROTEIN L18, MITOCHONDRIAL"/>
    <property type="match status" value="1"/>
</dbReference>
<comment type="similarity">
    <text evidence="1">Belongs to the universal ribosomal protein uL18 family.</text>
</comment>
<dbReference type="GO" id="GO:0008097">
    <property type="term" value="F:5S rRNA binding"/>
    <property type="evidence" value="ECO:0007669"/>
    <property type="project" value="TreeGrafter"/>
</dbReference>
<dbReference type="EMBL" id="OX459126">
    <property type="protein sequence ID" value="CAI9117537.1"/>
    <property type="molecule type" value="Genomic_DNA"/>
</dbReference>
<dbReference type="InterPro" id="IPR005484">
    <property type="entry name" value="Ribosomal_uL18_bac/plant/anim"/>
</dbReference>
<dbReference type="Gene3D" id="3.30.420.100">
    <property type="match status" value="1"/>
</dbReference>
<evidence type="ECO:0000256" key="2">
    <source>
        <dbReference type="ARBA" id="ARBA00022980"/>
    </source>
</evidence>
<dbReference type="AlphaFoldDB" id="A0AAV1ECS9"/>
<dbReference type="Proteomes" id="UP001161247">
    <property type="component" value="Chromosome 9"/>
</dbReference>
<dbReference type="GO" id="GO:0005840">
    <property type="term" value="C:ribosome"/>
    <property type="evidence" value="ECO:0007669"/>
    <property type="project" value="UniProtKB-KW"/>
</dbReference>